<feature type="transmembrane region" description="Helical" evidence="1">
    <location>
        <begin position="12"/>
        <end position="32"/>
    </location>
</feature>
<dbReference type="Pfam" id="PF24672">
    <property type="entry name" value="DUF7654"/>
    <property type="match status" value="1"/>
</dbReference>
<keyword evidence="5" id="KW-1185">Reference proteome</keyword>
<evidence type="ECO:0000259" key="3">
    <source>
        <dbReference type="Pfam" id="PF24677"/>
    </source>
</evidence>
<feature type="transmembrane region" description="Helical" evidence="1">
    <location>
        <begin position="416"/>
        <end position="434"/>
    </location>
</feature>
<dbReference type="EMBL" id="JACOOT010000016">
    <property type="protein sequence ID" value="MBC5650926.1"/>
    <property type="molecule type" value="Genomic_DNA"/>
</dbReference>
<keyword evidence="1" id="KW-0812">Transmembrane</keyword>
<feature type="transmembrane region" description="Helical" evidence="1">
    <location>
        <begin position="446"/>
        <end position="465"/>
    </location>
</feature>
<feature type="transmembrane region" description="Helical" evidence="1">
    <location>
        <begin position="393"/>
        <end position="410"/>
    </location>
</feature>
<keyword evidence="1" id="KW-0472">Membrane</keyword>
<evidence type="ECO:0000259" key="2">
    <source>
        <dbReference type="Pfam" id="PF24672"/>
    </source>
</evidence>
<feature type="transmembrane region" description="Helical" evidence="1">
    <location>
        <begin position="205"/>
        <end position="226"/>
    </location>
</feature>
<feature type="transmembrane region" description="Helical" evidence="1">
    <location>
        <begin position="626"/>
        <end position="646"/>
    </location>
</feature>
<reference evidence="4 5" key="1">
    <citation type="submission" date="2020-08" db="EMBL/GenBank/DDBJ databases">
        <title>Genome public.</title>
        <authorList>
            <person name="Liu C."/>
            <person name="Sun Q."/>
        </authorList>
    </citation>
    <scope>NUCLEOTIDE SEQUENCE [LARGE SCALE GENOMIC DNA]</scope>
    <source>
        <strain evidence="4 5">BX17</strain>
    </source>
</reference>
<feature type="transmembrane region" description="Helical" evidence="1">
    <location>
        <begin position="518"/>
        <end position="534"/>
    </location>
</feature>
<dbReference type="Pfam" id="PF24677">
    <property type="entry name" value="DUF7657"/>
    <property type="match status" value="1"/>
</dbReference>
<gene>
    <name evidence="4" type="ORF">H8S54_07350</name>
</gene>
<feature type="transmembrane region" description="Helical" evidence="1">
    <location>
        <begin position="653"/>
        <end position="672"/>
    </location>
</feature>
<dbReference type="InterPro" id="IPR056071">
    <property type="entry name" value="DUF7654"/>
</dbReference>
<feature type="transmembrane region" description="Helical" evidence="1">
    <location>
        <begin position="172"/>
        <end position="193"/>
    </location>
</feature>
<feature type="transmembrane region" description="Helical" evidence="1">
    <location>
        <begin position="369"/>
        <end position="386"/>
    </location>
</feature>
<dbReference type="RefSeq" id="WP_186901192.1">
    <property type="nucleotide sequence ID" value="NZ_JACOOT010000016.1"/>
</dbReference>
<dbReference type="InterPro" id="IPR056074">
    <property type="entry name" value="DUF7657"/>
</dbReference>
<organism evidence="4 5">
    <name type="scientific">Blautia segnis</name>
    <dbReference type="NCBI Taxonomy" id="2763030"/>
    <lineage>
        <taxon>Bacteria</taxon>
        <taxon>Bacillati</taxon>
        <taxon>Bacillota</taxon>
        <taxon>Clostridia</taxon>
        <taxon>Lachnospirales</taxon>
        <taxon>Lachnospiraceae</taxon>
        <taxon>Blautia</taxon>
    </lineage>
</organism>
<dbReference type="Proteomes" id="UP000652847">
    <property type="component" value="Unassembled WGS sequence"/>
</dbReference>
<protein>
    <submittedName>
        <fullName evidence="4">Uncharacterized protein</fullName>
    </submittedName>
</protein>
<feature type="domain" description="DUF7657" evidence="3">
    <location>
        <begin position="206"/>
        <end position="594"/>
    </location>
</feature>
<feature type="transmembrane region" description="Helical" evidence="1">
    <location>
        <begin position="317"/>
        <end position="335"/>
    </location>
</feature>
<dbReference type="AlphaFoldDB" id="A0A8I0AIW0"/>
<name>A0A8I0AIW0_9FIRM</name>
<feature type="transmembrane region" description="Helical" evidence="1">
    <location>
        <begin position="578"/>
        <end position="595"/>
    </location>
</feature>
<accession>A0A8I0AIW0</accession>
<feature type="transmembrane region" description="Helical" evidence="1">
    <location>
        <begin position="347"/>
        <end position="363"/>
    </location>
</feature>
<comment type="caution">
    <text evidence="4">The sequence shown here is derived from an EMBL/GenBank/DDBJ whole genome shotgun (WGS) entry which is preliminary data.</text>
</comment>
<feature type="domain" description="DUF7654" evidence="2">
    <location>
        <begin position="682"/>
        <end position="814"/>
    </location>
</feature>
<evidence type="ECO:0000313" key="4">
    <source>
        <dbReference type="EMBL" id="MBC5650926.1"/>
    </source>
</evidence>
<keyword evidence="1" id="KW-1133">Transmembrane helix</keyword>
<evidence type="ECO:0000313" key="5">
    <source>
        <dbReference type="Proteomes" id="UP000652847"/>
    </source>
</evidence>
<feature type="transmembrane region" description="Helical" evidence="1">
    <location>
        <begin position="541"/>
        <end position="558"/>
    </location>
</feature>
<feature type="transmembrane region" description="Helical" evidence="1">
    <location>
        <begin position="602"/>
        <end position="620"/>
    </location>
</feature>
<evidence type="ECO:0000256" key="1">
    <source>
        <dbReference type="SAM" id="Phobius"/>
    </source>
</evidence>
<sequence length="815" mass="91733">MREETMKNGRTLLKYILYAVALAVLAEFMMTLDYHSLLGAHGNSNQQLTLSMKDAELVNCEIKDGKVTAAGEDPQLIFKDINQSVSSFQLGLKSLSSSVLDVRVYYAASGEEFSEEKSVEFSYYENQRFVTSAINGEVESLRVDIGDQEGDSYVFDELCLNPHTLTYLKHSFANLSGLRIFLYFIGIFLLFLAAQDFGRFCEMAFRYRWVIGAIVIAFCTILKLHGSSIGVLGELLTGRDVSRVWGTSRSIRTDEYVVFTEMALSQVKSGFHWFSDVWGYTPSDMFIVYGQPVLNLTTLFRPFSMGYILFGAERGLAFYWSSRLVICFLVSFEFGRIFTKDKRMLSTVYAFMISFAPVVQWWFSINELVEMLIFGQLALIILYYYVRTDSLKRKCIMVVGLVICAGGYIMTLYPAWMIPLFFVFLACALAMILEDRKRIHIKKQDVLLWGAGILVLAVSMVYIFSTSMDTITAEMNTVYPGARTYAGSMGDFDRLFKSWSSWLWSFGDTGNPCEESDFISLFPLGMVLSLIALVKSKKKDLWLIVLNVFNAFLILFFLFRMPDLIIKLSLLGHASYRLYNAIGFLNIILLLRSLAASEKTAANFKLFLPVAIVTAIMSYWGNTASITPAFKVIILISVIGVTLLLLHFEKKEYQMAFAVLMISVNLVGGGLVNPVCSGLDNVYKLPVVQQIEKLSSQEEGMWVVTGDAFMYENLPTVVGAKTLNAVATYPDEKLWEDLGLSDQDQYWNRYAHVSVEIGDETKVGLGAADVLKVEVTAEKLKELGVTYVLSLQDMEDTTGLEQVGEANNFTIYKIA</sequence>
<proteinExistence type="predicted"/>